<organism evidence="2 3">
    <name type="scientific">Qipengyuania polymorpha</name>
    <dbReference type="NCBI Taxonomy" id="2867234"/>
    <lineage>
        <taxon>Bacteria</taxon>
        <taxon>Pseudomonadati</taxon>
        <taxon>Pseudomonadota</taxon>
        <taxon>Alphaproteobacteria</taxon>
        <taxon>Sphingomonadales</taxon>
        <taxon>Erythrobacteraceae</taxon>
        <taxon>Qipengyuania</taxon>
    </lineage>
</organism>
<evidence type="ECO:0000313" key="2">
    <source>
        <dbReference type="EMBL" id="MBX7458440.1"/>
    </source>
</evidence>
<feature type="transmembrane region" description="Helical" evidence="1">
    <location>
        <begin position="44"/>
        <end position="61"/>
    </location>
</feature>
<accession>A0ABS7J285</accession>
<evidence type="ECO:0000256" key="1">
    <source>
        <dbReference type="SAM" id="Phobius"/>
    </source>
</evidence>
<evidence type="ECO:0008006" key="4">
    <source>
        <dbReference type="Google" id="ProtNLM"/>
    </source>
</evidence>
<dbReference type="Proteomes" id="UP000783253">
    <property type="component" value="Unassembled WGS sequence"/>
</dbReference>
<dbReference type="EMBL" id="JAIGNK010000003">
    <property type="protein sequence ID" value="MBX7458440.1"/>
    <property type="molecule type" value="Genomic_DNA"/>
</dbReference>
<protein>
    <recommendedName>
        <fullName evidence="4">DUF4345 domain-containing protein</fullName>
    </recommendedName>
</protein>
<proteinExistence type="predicted"/>
<keyword evidence="1" id="KW-1133">Transmembrane helix</keyword>
<reference evidence="2 3" key="1">
    <citation type="submission" date="2021-08" db="EMBL/GenBank/DDBJ databases">
        <title>Comparative Genomics Analysis of the Genus Qipengyuania Reveals Extensive Genetic Diversity and Metabolic Versatility, Including the Description of Fifteen Novel Species.</title>
        <authorList>
            <person name="Liu Y."/>
        </authorList>
    </citation>
    <scope>NUCLEOTIDE SEQUENCE [LARGE SCALE GENOMIC DNA]</scope>
    <source>
        <strain evidence="2 3">1NDH17</strain>
    </source>
</reference>
<feature type="transmembrane region" description="Helical" evidence="1">
    <location>
        <begin position="73"/>
        <end position="94"/>
    </location>
</feature>
<keyword evidence="3" id="KW-1185">Reference proteome</keyword>
<evidence type="ECO:0000313" key="3">
    <source>
        <dbReference type="Proteomes" id="UP000783253"/>
    </source>
</evidence>
<dbReference type="RefSeq" id="WP_221573854.1">
    <property type="nucleotide sequence ID" value="NZ_JAIGNK010000003.1"/>
</dbReference>
<keyword evidence="1" id="KW-0812">Transmembrane</keyword>
<keyword evidence="1" id="KW-0472">Membrane</keyword>
<comment type="caution">
    <text evidence="2">The sequence shown here is derived from an EMBL/GenBank/DDBJ whole genome shotgun (WGS) entry which is preliminary data.</text>
</comment>
<name>A0ABS7J285_9SPHN</name>
<gene>
    <name evidence="2" type="ORF">K3152_09300</name>
</gene>
<sequence length="133" mass="14421">MHFILVVLLALGALLNLFLGVSFFLDPATTGADFGLRSPDAQGLSSMRADFTAFFLVAALCEGWAAWKRRADILWPALALFVIAFTGRLVNLIVVGDYELWYGPMTVEALHIVVMVLAIKTFPGGRPIPADPA</sequence>